<dbReference type="PROSITE" id="PS50190">
    <property type="entry name" value="SEC7"/>
    <property type="match status" value="1"/>
</dbReference>
<evidence type="ECO:0000313" key="3">
    <source>
        <dbReference type="Proteomes" id="UP000007875"/>
    </source>
</evidence>
<dbReference type="AlphaFoldDB" id="H2YAK5"/>
<dbReference type="Pfam" id="PF01369">
    <property type="entry name" value="Sec7"/>
    <property type="match status" value="1"/>
</dbReference>
<evidence type="ECO:0000259" key="1">
    <source>
        <dbReference type="PROSITE" id="PS50190"/>
    </source>
</evidence>
<dbReference type="InterPro" id="IPR035999">
    <property type="entry name" value="Sec7_dom_sf"/>
</dbReference>
<dbReference type="OMA" id="QMQFAGR"/>
<dbReference type="InterPro" id="IPR000904">
    <property type="entry name" value="Sec7_dom"/>
</dbReference>
<dbReference type="InterPro" id="IPR023394">
    <property type="entry name" value="Sec7_C_sf"/>
</dbReference>
<proteinExistence type="predicted"/>
<organism evidence="2 3">
    <name type="scientific">Ciona savignyi</name>
    <name type="common">Pacific transparent sea squirt</name>
    <dbReference type="NCBI Taxonomy" id="51511"/>
    <lineage>
        <taxon>Eukaryota</taxon>
        <taxon>Metazoa</taxon>
        <taxon>Chordata</taxon>
        <taxon>Tunicata</taxon>
        <taxon>Ascidiacea</taxon>
        <taxon>Phlebobranchia</taxon>
        <taxon>Cionidae</taxon>
        <taxon>Ciona</taxon>
    </lineage>
</organism>
<dbReference type="PANTHER" id="PTHR10663:SF375">
    <property type="entry name" value="LD29171P"/>
    <property type="match status" value="1"/>
</dbReference>
<dbReference type="InParanoid" id="H2YAK5"/>
<dbReference type="PANTHER" id="PTHR10663">
    <property type="entry name" value="GUANYL-NUCLEOTIDE EXCHANGE FACTOR"/>
    <property type="match status" value="1"/>
</dbReference>
<dbReference type="FunFam" id="1.10.1000.11:FF:000003">
    <property type="entry name" value="Brefeldin A-inhibited guanine nucleotide-exchange protein 1"/>
    <property type="match status" value="1"/>
</dbReference>
<dbReference type="Gene3D" id="1.10.1000.11">
    <property type="entry name" value="Arf Nucleotide-binding Site Opener,domain 2"/>
    <property type="match status" value="1"/>
</dbReference>
<feature type="domain" description="SEC7" evidence="1">
    <location>
        <begin position="1"/>
        <end position="93"/>
    </location>
</feature>
<keyword evidence="3" id="KW-1185">Reference proteome</keyword>
<reference evidence="2" key="2">
    <citation type="submission" date="2025-08" db="UniProtKB">
        <authorList>
            <consortium name="Ensembl"/>
        </authorList>
    </citation>
    <scope>IDENTIFICATION</scope>
</reference>
<dbReference type="eggNOG" id="KOG0929">
    <property type="taxonomic scope" value="Eukaryota"/>
</dbReference>
<dbReference type="Ensembl" id="ENSCSAVT00000002391.1">
    <property type="protein sequence ID" value="ENSCSAVP00000002353.1"/>
    <property type="gene ID" value="ENSCSAVG00000001383.1"/>
</dbReference>
<dbReference type="STRING" id="51511.ENSCSAVP00000002353"/>
<evidence type="ECO:0000313" key="2">
    <source>
        <dbReference type="Ensembl" id="ENSCSAVP00000002353.1"/>
    </source>
</evidence>
<accession>H2YAK5</accession>
<name>H2YAK5_CIOSA</name>
<dbReference type="GO" id="GO:0032012">
    <property type="term" value="P:regulation of ARF protein signal transduction"/>
    <property type="evidence" value="ECO:0007669"/>
    <property type="project" value="InterPro"/>
</dbReference>
<dbReference type="SUPFAM" id="SSF48425">
    <property type="entry name" value="Sec7 domain"/>
    <property type="match status" value="1"/>
</dbReference>
<dbReference type="GO" id="GO:0005085">
    <property type="term" value="F:guanyl-nucleotide exchange factor activity"/>
    <property type="evidence" value="ECO:0007669"/>
    <property type="project" value="InterPro"/>
</dbReference>
<dbReference type="SMART" id="SM00222">
    <property type="entry name" value="Sec7"/>
    <property type="match status" value="1"/>
</dbReference>
<dbReference type="HOGENOM" id="CLU_2404976_0_0_1"/>
<reference evidence="2" key="3">
    <citation type="submission" date="2025-09" db="UniProtKB">
        <authorList>
            <consortium name="Ensembl"/>
        </authorList>
    </citation>
    <scope>IDENTIFICATION</scope>
</reference>
<protein>
    <recommendedName>
        <fullName evidence="1">SEC7 domain-containing protein</fullName>
    </recommendedName>
</protein>
<dbReference type="CDD" id="cd00171">
    <property type="entry name" value="Sec7"/>
    <property type="match status" value="1"/>
</dbReference>
<sequence>MDFVSALRRFLEGFRLPGEAQKIDRLMEKFASRYCDCNPHGTIFASADAAYVLAYSIIMLTTDLHSTQVKRKMTKEDYIRMNRGINDSKDLPK</sequence>
<dbReference type="GeneTree" id="ENSGT00940000168468"/>
<dbReference type="Proteomes" id="UP000007875">
    <property type="component" value="Unassembled WGS sequence"/>
</dbReference>
<reference evidence="3" key="1">
    <citation type="submission" date="2003-08" db="EMBL/GenBank/DDBJ databases">
        <authorList>
            <person name="Birren B."/>
            <person name="Nusbaum C."/>
            <person name="Abebe A."/>
            <person name="Abouelleil A."/>
            <person name="Adekoya E."/>
            <person name="Ait-zahra M."/>
            <person name="Allen N."/>
            <person name="Allen T."/>
            <person name="An P."/>
            <person name="Anderson M."/>
            <person name="Anderson S."/>
            <person name="Arachchi H."/>
            <person name="Armbruster J."/>
            <person name="Bachantsang P."/>
            <person name="Baldwin J."/>
            <person name="Barry A."/>
            <person name="Bayul T."/>
            <person name="Blitshsteyn B."/>
            <person name="Bloom T."/>
            <person name="Blye J."/>
            <person name="Boguslavskiy L."/>
            <person name="Borowsky M."/>
            <person name="Boukhgalter B."/>
            <person name="Brunache A."/>
            <person name="Butler J."/>
            <person name="Calixte N."/>
            <person name="Calvo S."/>
            <person name="Camarata J."/>
            <person name="Campo K."/>
            <person name="Chang J."/>
            <person name="Cheshatsang Y."/>
            <person name="Citroen M."/>
            <person name="Collymore A."/>
            <person name="Considine T."/>
            <person name="Cook A."/>
            <person name="Cooke P."/>
            <person name="Corum B."/>
            <person name="Cuomo C."/>
            <person name="David R."/>
            <person name="Dawoe T."/>
            <person name="Degray S."/>
            <person name="Dodge S."/>
            <person name="Dooley K."/>
            <person name="Dorje P."/>
            <person name="Dorjee K."/>
            <person name="Dorris L."/>
            <person name="Duffey N."/>
            <person name="Dupes A."/>
            <person name="Elkins T."/>
            <person name="Engels R."/>
            <person name="Erickson J."/>
            <person name="Farina A."/>
            <person name="Faro S."/>
            <person name="Ferreira P."/>
            <person name="Fischer H."/>
            <person name="Fitzgerald M."/>
            <person name="Foley K."/>
            <person name="Gage D."/>
            <person name="Galagan J."/>
            <person name="Gearin G."/>
            <person name="Gnerre S."/>
            <person name="Gnirke A."/>
            <person name="Goyette A."/>
            <person name="Graham J."/>
            <person name="Grandbois E."/>
            <person name="Gyaltsen K."/>
            <person name="Hafez N."/>
            <person name="Hagopian D."/>
            <person name="Hagos B."/>
            <person name="Hall J."/>
            <person name="Hatcher B."/>
            <person name="Heller A."/>
            <person name="Higgins H."/>
            <person name="Honan T."/>
            <person name="Horn A."/>
            <person name="Houde N."/>
            <person name="Hughes L."/>
            <person name="Hulme W."/>
            <person name="Husby E."/>
            <person name="Iliev I."/>
            <person name="Jaffe D."/>
            <person name="Jones C."/>
            <person name="Kamal M."/>
            <person name="Kamat A."/>
            <person name="Kamvysselis M."/>
            <person name="Karlsson E."/>
            <person name="Kells C."/>
            <person name="Kieu A."/>
            <person name="Kisner P."/>
            <person name="Kodira C."/>
            <person name="Kulbokas E."/>
            <person name="Labutti K."/>
            <person name="Lama D."/>
            <person name="Landers T."/>
            <person name="Leger J."/>
            <person name="Levine S."/>
            <person name="Lewis D."/>
            <person name="Lewis T."/>
            <person name="Lindblad-toh K."/>
            <person name="Liu X."/>
            <person name="Lokyitsang T."/>
            <person name="Lokyitsang Y."/>
            <person name="Lucien O."/>
            <person name="Lui A."/>
            <person name="Ma L.J."/>
            <person name="Mabbitt R."/>
            <person name="Macdonald J."/>
            <person name="Maclean C."/>
            <person name="Major J."/>
            <person name="Manning J."/>
            <person name="Marabella R."/>
            <person name="Maru K."/>
            <person name="Matthews C."/>
            <person name="Mauceli E."/>
            <person name="Mccarthy M."/>
            <person name="Mcdonough S."/>
            <person name="Mcghee T."/>
            <person name="Meldrim J."/>
            <person name="Meneus L."/>
            <person name="Mesirov J."/>
            <person name="Mihalev A."/>
            <person name="Mihova T."/>
            <person name="Mikkelsen T."/>
            <person name="Mlenga V."/>
            <person name="Moru K."/>
            <person name="Mozes J."/>
            <person name="Mulrain L."/>
            <person name="Munson G."/>
            <person name="Naylor J."/>
            <person name="Newes C."/>
            <person name="Nguyen C."/>
            <person name="Nguyen N."/>
            <person name="Nguyen T."/>
            <person name="Nicol R."/>
            <person name="Nielsen C."/>
            <person name="Nizzari M."/>
            <person name="Norbu C."/>
            <person name="Norbu N."/>
            <person name="O'donnell P."/>
            <person name="Okoawo O."/>
            <person name="O'leary S."/>
            <person name="Omotosho B."/>
            <person name="O'neill K."/>
            <person name="Osman S."/>
            <person name="Parker S."/>
            <person name="Perrin D."/>
            <person name="Phunkhang P."/>
            <person name="Piqani B."/>
            <person name="Purcell S."/>
            <person name="Rachupka T."/>
            <person name="Ramasamy U."/>
            <person name="Rameau R."/>
            <person name="Ray V."/>
            <person name="Raymond C."/>
            <person name="Retta R."/>
            <person name="Richardson S."/>
            <person name="Rise C."/>
            <person name="Rodriguez J."/>
            <person name="Rogers J."/>
            <person name="Rogov P."/>
            <person name="Rutman M."/>
            <person name="Schupbach R."/>
            <person name="Seaman C."/>
            <person name="Settipalli S."/>
            <person name="Sharpe T."/>
            <person name="Sheridan J."/>
            <person name="Sherpa N."/>
            <person name="Shi J."/>
            <person name="Smirnov S."/>
            <person name="Smith C."/>
            <person name="Sougnez C."/>
            <person name="Spencer B."/>
            <person name="Stalker J."/>
            <person name="Stange-thomann N."/>
            <person name="Stavropoulos S."/>
            <person name="Stetson K."/>
            <person name="Stone C."/>
            <person name="Stone S."/>
            <person name="Stubbs M."/>
            <person name="Talamas J."/>
            <person name="Tchuinga P."/>
            <person name="Tenzing P."/>
            <person name="Tesfaye S."/>
            <person name="Theodore J."/>
            <person name="Thoulutsang Y."/>
            <person name="Topham K."/>
            <person name="Towey S."/>
            <person name="Tsamla T."/>
            <person name="Tsomo N."/>
            <person name="Vallee D."/>
            <person name="Vassiliev H."/>
            <person name="Venkataraman V."/>
            <person name="Vinson J."/>
            <person name="Vo A."/>
            <person name="Wade C."/>
            <person name="Wang S."/>
            <person name="Wangchuk T."/>
            <person name="Wangdi T."/>
            <person name="Whittaker C."/>
            <person name="Wilkinson J."/>
            <person name="Wu Y."/>
            <person name="Wyman D."/>
            <person name="Yadav S."/>
            <person name="Yang S."/>
            <person name="Yang X."/>
            <person name="Yeager S."/>
            <person name="Yee E."/>
            <person name="Young G."/>
            <person name="Zainoun J."/>
            <person name="Zembeck L."/>
            <person name="Zimmer A."/>
            <person name="Zody M."/>
            <person name="Lander E."/>
        </authorList>
    </citation>
    <scope>NUCLEOTIDE SEQUENCE [LARGE SCALE GENOMIC DNA]</scope>
</reference>